<keyword evidence="3" id="KW-1185">Reference proteome</keyword>
<sequence length="118" mass="13167">MELKHKWKMRAELDRKRNDEEDPKTPVIVGSGGLRRSSRINSSKGKAAVTKSAGERARGRDHTAECPWDQVQGKEQMIQRDLAAELEWDVDVSVVGGMPRRGDCVRGARGREGRDGVL</sequence>
<evidence type="ECO:0000313" key="3">
    <source>
        <dbReference type="Proteomes" id="UP001190700"/>
    </source>
</evidence>
<name>A0AAE0C6A3_9CHLO</name>
<proteinExistence type="predicted"/>
<dbReference type="Proteomes" id="UP001190700">
    <property type="component" value="Unassembled WGS sequence"/>
</dbReference>
<comment type="caution">
    <text evidence="2">The sequence shown here is derived from an EMBL/GenBank/DDBJ whole genome shotgun (WGS) entry which is preliminary data.</text>
</comment>
<feature type="compositionally biased region" description="Basic and acidic residues" evidence="1">
    <location>
        <begin position="1"/>
        <end position="19"/>
    </location>
</feature>
<dbReference type="AlphaFoldDB" id="A0AAE0C6A3"/>
<reference evidence="2 3" key="1">
    <citation type="journal article" date="2015" name="Genome Biol. Evol.">
        <title>Comparative Genomics of a Bacterivorous Green Alga Reveals Evolutionary Causalities and Consequences of Phago-Mixotrophic Mode of Nutrition.</title>
        <authorList>
            <person name="Burns J.A."/>
            <person name="Paasch A."/>
            <person name="Narechania A."/>
            <person name="Kim E."/>
        </authorList>
    </citation>
    <scope>NUCLEOTIDE SEQUENCE [LARGE SCALE GENOMIC DNA]</scope>
    <source>
        <strain evidence="2 3">PLY_AMNH</strain>
    </source>
</reference>
<protein>
    <submittedName>
        <fullName evidence="2">Uncharacterized protein</fullName>
    </submittedName>
</protein>
<accession>A0AAE0C6A3</accession>
<evidence type="ECO:0000256" key="1">
    <source>
        <dbReference type="SAM" id="MobiDB-lite"/>
    </source>
</evidence>
<feature type="compositionally biased region" description="Basic and acidic residues" evidence="1">
    <location>
        <begin position="100"/>
        <end position="118"/>
    </location>
</feature>
<feature type="compositionally biased region" description="Basic and acidic residues" evidence="1">
    <location>
        <begin position="53"/>
        <end position="64"/>
    </location>
</feature>
<organism evidence="2 3">
    <name type="scientific">Cymbomonas tetramitiformis</name>
    <dbReference type="NCBI Taxonomy" id="36881"/>
    <lineage>
        <taxon>Eukaryota</taxon>
        <taxon>Viridiplantae</taxon>
        <taxon>Chlorophyta</taxon>
        <taxon>Pyramimonadophyceae</taxon>
        <taxon>Pyramimonadales</taxon>
        <taxon>Pyramimonadaceae</taxon>
        <taxon>Cymbomonas</taxon>
    </lineage>
</organism>
<gene>
    <name evidence="2" type="ORF">CYMTET_41999</name>
</gene>
<evidence type="ECO:0000313" key="2">
    <source>
        <dbReference type="EMBL" id="KAK3248538.1"/>
    </source>
</evidence>
<dbReference type="EMBL" id="LGRX02027992">
    <property type="protein sequence ID" value="KAK3248538.1"/>
    <property type="molecule type" value="Genomic_DNA"/>
</dbReference>
<feature type="region of interest" description="Disordered" evidence="1">
    <location>
        <begin position="1"/>
        <end position="65"/>
    </location>
</feature>
<feature type="region of interest" description="Disordered" evidence="1">
    <location>
        <begin position="99"/>
        <end position="118"/>
    </location>
</feature>